<comment type="caution">
    <text evidence="1">The sequence shown here is derived from an EMBL/GenBank/DDBJ whole genome shotgun (WGS) entry which is preliminary data.</text>
</comment>
<dbReference type="InterPro" id="IPR036410">
    <property type="entry name" value="HSP_DnaJ_Cys-rich_dom_sf"/>
</dbReference>
<gene>
    <name evidence="1" type="ORF">SAMN05216268_105248</name>
</gene>
<protein>
    <recommendedName>
        <fullName evidence="3">Replication initiation protein</fullName>
    </recommendedName>
</protein>
<dbReference type="EMBL" id="FRBK01000005">
    <property type="protein sequence ID" value="SHL61093.1"/>
    <property type="molecule type" value="Genomic_DNA"/>
</dbReference>
<reference evidence="2" key="1">
    <citation type="submission" date="2016-11" db="EMBL/GenBank/DDBJ databases">
        <authorList>
            <person name="Jaros S."/>
            <person name="Januszkiewicz K."/>
            <person name="Wedrychowicz H."/>
        </authorList>
    </citation>
    <scope>NUCLEOTIDE SEQUENCE [LARGE SCALE GENOMIC DNA]</scope>
    <source>
        <strain evidence="2">CGMCC 4.3555</strain>
    </source>
</reference>
<evidence type="ECO:0008006" key="3">
    <source>
        <dbReference type="Google" id="ProtNLM"/>
    </source>
</evidence>
<evidence type="ECO:0000313" key="2">
    <source>
        <dbReference type="Proteomes" id="UP000184388"/>
    </source>
</evidence>
<accession>A0A9X8MSA1</accession>
<dbReference type="RefSeq" id="WP_073444345.1">
    <property type="nucleotide sequence ID" value="NZ_FRBK01000005.1"/>
</dbReference>
<evidence type="ECO:0000313" key="1">
    <source>
        <dbReference type="EMBL" id="SHL61093.1"/>
    </source>
</evidence>
<dbReference type="InterPro" id="IPR046828">
    <property type="entry name" value="RepSA"/>
</dbReference>
<dbReference type="Proteomes" id="UP000184388">
    <property type="component" value="Unassembled WGS sequence"/>
</dbReference>
<name>A0A9X8MSA1_9ACTN</name>
<organism evidence="1 2">
    <name type="scientific">Streptomyces yunnanensis</name>
    <dbReference type="NCBI Taxonomy" id="156453"/>
    <lineage>
        <taxon>Bacteria</taxon>
        <taxon>Bacillati</taxon>
        <taxon>Actinomycetota</taxon>
        <taxon>Actinomycetes</taxon>
        <taxon>Kitasatosporales</taxon>
        <taxon>Streptomycetaceae</taxon>
        <taxon>Streptomyces</taxon>
    </lineage>
</organism>
<dbReference type="Pfam" id="PF20199">
    <property type="entry name" value="RepSA"/>
    <property type="match status" value="1"/>
</dbReference>
<sequence length="479" mass="51618">MHDPTSTLAPHSPAVRELLALAADGDAFDHVRQQVERVAGCIRPVQLTGYTATLDASTGEPLSVYTTADEPTGRLLIACGNRRASVCPACSRLYAADTYHLIRAGLTGGKTVPETVTAHPKVFATLTAPSFGPVHNRPGLFKPCRCGTHHAANDPALGTPLDPVTYDYCGAVLFNAHAGALWHRFTVYLRRELANHAGLKRSELASVLRLSFAKVAEYQKRGAVHFHAVVRLDGPDGPTSPPPTWATPAVLAEAITAAAAAVRLVIESDALGRYELAWGEQIDAQPITGILGADGTLTGAAVAGYVAKYATKGAESTGTLDHALYCVPCKGSGQRSDGTTCRPCHGTGESQPLRHLVVERHVRQLIRTCWHLGQLPEFEHLGLWRSAHMLGYRGHFSTKSRRYSTTLGALRDTRRQWRIERAREHLGLTGPDAPALETESAWAYLGTGYTPGEELLAATVRHDRANALRLKHEGDGRDG</sequence>
<dbReference type="SUPFAM" id="SSF57938">
    <property type="entry name" value="DnaJ/Hsp40 cysteine-rich domain"/>
    <property type="match status" value="1"/>
</dbReference>
<dbReference type="AlphaFoldDB" id="A0A9X8MSA1"/>
<proteinExistence type="predicted"/>